<proteinExistence type="inferred from homology"/>
<comment type="cofactor">
    <cofactor evidence="1 20">
        <name>Mg(2+)</name>
        <dbReference type="ChEBI" id="CHEBI:18420"/>
    </cofactor>
</comment>
<evidence type="ECO:0000256" key="12">
    <source>
        <dbReference type="ARBA" id="ARBA00022842"/>
    </source>
</evidence>
<accession>A0A430QBB6</accession>
<evidence type="ECO:0000256" key="8">
    <source>
        <dbReference type="ARBA" id="ARBA00022516"/>
    </source>
</evidence>
<evidence type="ECO:0000256" key="13">
    <source>
        <dbReference type="ARBA" id="ARBA00023098"/>
    </source>
</evidence>
<keyword evidence="11 20" id="KW-0999">Mitochondrion inner membrane</keyword>
<dbReference type="UniPathway" id="UPA00557">
    <property type="reaction ID" value="UER00614"/>
</dbReference>
<evidence type="ECO:0000256" key="6">
    <source>
        <dbReference type="ARBA" id="ARBA00012487"/>
    </source>
</evidence>
<dbReference type="AlphaFoldDB" id="A0A430QBB6"/>
<dbReference type="GO" id="GO:0005743">
    <property type="term" value="C:mitochondrial inner membrane"/>
    <property type="evidence" value="ECO:0007669"/>
    <property type="project" value="UniProtKB-SubCell"/>
</dbReference>
<evidence type="ECO:0000256" key="20">
    <source>
        <dbReference type="PIRNR" id="PIRNR028840"/>
    </source>
</evidence>
<keyword evidence="15 20" id="KW-0472">Membrane</keyword>
<comment type="caution">
    <text evidence="21">The sequence shown here is derived from an EMBL/GenBank/DDBJ whole genome shotgun (WGS) entry which is preliminary data.</text>
</comment>
<comment type="subcellular location">
    <subcellularLocation>
        <location evidence="2 20">Mitochondrion inner membrane</location>
        <topology evidence="2 20">Peripheral membrane protein</topology>
        <orientation evidence="2 20">Matrix side</orientation>
    </subcellularLocation>
</comment>
<dbReference type="GO" id="GO:0032049">
    <property type="term" value="P:cardiolipin biosynthetic process"/>
    <property type="evidence" value="ECO:0007669"/>
    <property type="project" value="UniProtKB-UniRule"/>
</dbReference>
<comment type="similarity">
    <text evidence="5 20">Belongs to the TAM41 family.</text>
</comment>
<dbReference type="EMBL" id="QMKO01002056">
    <property type="protein sequence ID" value="RTG85008.1"/>
    <property type="molecule type" value="Genomic_DNA"/>
</dbReference>
<evidence type="ECO:0000313" key="22">
    <source>
        <dbReference type="Proteomes" id="UP000290809"/>
    </source>
</evidence>
<keyword evidence="14 20" id="KW-0496">Mitochondrion</keyword>
<protein>
    <recommendedName>
        <fullName evidence="7 20">Phosphatidate cytidylyltransferase, mitochondrial</fullName>
        <ecNumber evidence="6 20">2.7.7.41</ecNumber>
    </recommendedName>
    <alternativeName>
        <fullName evidence="18 20">CDP-diacylglycerol synthase</fullName>
    </alternativeName>
    <alternativeName>
        <fullName evidence="19 20">Mitochondrial translocator assembly and maintenance protein 41 homolog</fullName>
    </alternativeName>
</protein>
<dbReference type="EC" id="2.7.7.41" evidence="6 20"/>
<dbReference type="PANTHER" id="PTHR13619:SF0">
    <property type="entry name" value="PHOSPHATIDATE CYTIDYLYLTRANSFERASE, MITOCHONDRIAL"/>
    <property type="match status" value="1"/>
</dbReference>
<dbReference type="STRING" id="6184.A0A430QBB6"/>
<sequence>MSRLELSFMNSGHSRLQLEVLRLYRNFLRTVDLLQFKSKLENGTSNVNNGSNFDQLKEFIRSEFRSQASAYKKTDIFDRTNYVASFAYGSVVFPQKDRTSSNSLIDIIIIVRNPVEWHLKNISENPNHYNFLFRNYAKKYQSSSLEVFLSRIPGPKVYYNPFIEWSDPLDNTKLSFKYGVVSLDNLLTDLCDWSHLYLAGRLQKPVLWIPSGSDLSSPQVYDEKLCVSQNKNLLASISYSILQNYPTNFPLNEYDLFYTISSISYTGDWRMIIGEDRQKVRRLVSGESRLSEFRTLYNNTLDSLQLYGFSLKPSSKSNLCKNELHWFKPCNNESENIFQLLKNIPDHICLLSVQETWNHNPNDARTFLSNLSHTDRNKRLQNTLSNIVRKSSLYQTGLGLVSAGPKRSLRYALAKLNKMFASLGLIKWS</sequence>
<evidence type="ECO:0000256" key="7">
    <source>
        <dbReference type="ARBA" id="ARBA00018337"/>
    </source>
</evidence>
<evidence type="ECO:0000256" key="11">
    <source>
        <dbReference type="ARBA" id="ARBA00022792"/>
    </source>
</evidence>
<evidence type="ECO:0000256" key="19">
    <source>
        <dbReference type="ARBA" id="ARBA00031502"/>
    </source>
</evidence>
<evidence type="ECO:0000256" key="16">
    <source>
        <dbReference type="ARBA" id="ARBA00023209"/>
    </source>
</evidence>
<evidence type="ECO:0000256" key="18">
    <source>
        <dbReference type="ARBA" id="ARBA00029893"/>
    </source>
</evidence>
<evidence type="ECO:0000256" key="4">
    <source>
        <dbReference type="ARBA" id="ARBA00005189"/>
    </source>
</evidence>
<comment type="catalytic activity">
    <reaction evidence="20">
        <text>a 1,2-diacyl-sn-glycero-3-phosphate + CTP + H(+) = a CDP-1,2-diacyl-sn-glycerol + diphosphate</text>
        <dbReference type="Rhea" id="RHEA:16229"/>
        <dbReference type="ChEBI" id="CHEBI:15378"/>
        <dbReference type="ChEBI" id="CHEBI:33019"/>
        <dbReference type="ChEBI" id="CHEBI:37563"/>
        <dbReference type="ChEBI" id="CHEBI:58332"/>
        <dbReference type="ChEBI" id="CHEBI:58608"/>
        <dbReference type="EC" id="2.7.7.41"/>
    </reaction>
</comment>
<keyword evidence="8 20" id="KW-0444">Lipid biosynthesis</keyword>
<keyword evidence="16 20" id="KW-0594">Phospholipid biosynthesis</keyword>
<dbReference type="GO" id="GO:0004605">
    <property type="term" value="F:phosphatidate cytidylyltransferase activity"/>
    <property type="evidence" value="ECO:0007669"/>
    <property type="project" value="UniProtKB-UniRule"/>
</dbReference>
<reference evidence="21 22" key="1">
    <citation type="journal article" date="2019" name="PLoS Pathog.">
        <title>Genome sequence of the bovine parasite Schistosoma bovis Tanzania.</title>
        <authorList>
            <person name="Oey H."/>
            <person name="Zakrzewski M."/>
            <person name="Gobert G."/>
            <person name="Gravermann K."/>
            <person name="Stoye J."/>
            <person name="Jones M."/>
            <person name="Mcmanus D."/>
            <person name="Krause L."/>
        </authorList>
    </citation>
    <scope>NUCLEOTIDE SEQUENCE [LARGE SCALE GENOMIC DNA]</scope>
    <source>
        <strain evidence="21 22">TAN1997</strain>
    </source>
</reference>
<comment type="function">
    <text evidence="20">Catalyzes the conversion of phosphatidic acid (PA) to CDP-diacylglycerol (CDP-DAG), an essential intermediate in the synthesis of phosphatidylglycerol, cardiolipin and phosphatidylinositol.</text>
</comment>
<name>A0A430QBB6_SCHBO</name>
<keyword evidence="10 20" id="KW-0548">Nucleotidyltransferase</keyword>
<dbReference type="Proteomes" id="UP000290809">
    <property type="component" value="Unassembled WGS sequence"/>
</dbReference>
<evidence type="ECO:0000256" key="1">
    <source>
        <dbReference type="ARBA" id="ARBA00001946"/>
    </source>
</evidence>
<gene>
    <name evidence="21" type="ORF">DC041_0007352</name>
</gene>
<evidence type="ECO:0000256" key="10">
    <source>
        <dbReference type="ARBA" id="ARBA00022695"/>
    </source>
</evidence>
<dbReference type="PANTHER" id="PTHR13619">
    <property type="entry name" value="PHOSPHATIDATE CYTIDYLYLTRANSFERASE, MITOCHONDRIAL"/>
    <property type="match status" value="1"/>
</dbReference>
<evidence type="ECO:0000256" key="15">
    <source>
        <dbReference type="ARBA" id="ARBA00023136"/>
    </source>
</evidence>
<keyword evidence="22" id="KW-1185">Reference proteome</keyword>
<evidence type="ECO:0000256" key="3">
    <source>
        <dbReference type="ARBA" id="ARBA00005119"/>
    </source>
</evidence>
<evidence type="ECO:0000313" key="21">
    <source>
        <dbReference type="EMBL" id="RTG85008.1"/>
    </source>
</evidence>
<evidence type="ECO:0000256" key="17">
    <source>
        <dbReference type="ARBA" id="ARBA00023264"/>
    </source>
</evidence>
<evidence type="ECO:0000256" key="14">
    <source>
        <dbReference type="ARBA" id="ARBA00023128"/>
    </source>
</evidence>
<dbReference type="InterPro" id="IPR015222">
    <property type="entry name" value="Tam41"/>
</dbReference>
<organism evidence="21 22">
    <name type="scientific">Schistosoma bovis</name>
    <name type="common">Blood fluke</name>
    <dbReference type="NCBI Taxonomy" id="6184"/>
    <lineage>
        <taxon>Eukaryota</taxon>
        <taxon>Metazoa</taxon>
        <taxon>Spiralia</taxon>
        <taxon>Lophotrochozoa</taxon>
        <taxon>Platyhelminthes</taxon>
        <taxon>Trematoda</taxon>
        <taxon>Digenea</taxon>
        <taxon>Strigeidida</taxon>
        <taxon>Schistosomatoidea</taxon>
        <taxon>Schistosomatidae</taxon>
        <taxon>Schistosoma</taxon>
    </lineage>
</organism>
<comment type="pathway">
    <text evidence="3 20">Phospholipid metabolism; CDP-diacylglycerol biosynthesis; CDP-diacylglycerol from sn-glycerol 3-phosphate: step 3/3.</text>
</comment>
<keyword evidence="13 20" id="KW-0443">Lipid metabolism</keyword>
<comment type="pathway">
    <text evidence="4">Lipid metabolism.</text>
</comment>
<evidence type="ECO:0000256" key="2">
    <source>
        <dbReference type="ARBA" id="ARBA00004443"/>
    </source>
</evidence>
<keyword evidence="9 20" id="KW-0808">Transferase</keyword>
<dbReference type="Pfam" id="PF09139">
    <property type="entry name" value="Tam41_Mmp37"/>
    <property type="match status" value="1"/>
</dbReference>
<evidence type="ECO:0000256" key="5">
    <source>
        <dbReference type="ARBA" id="ARBA00005458"/>
    </source>
</evidence>
<dbReference type="GO" id="GO:0016024">
    <property type="term" value="P:CDP-diacylglycerol biosynthetic process"/>
    <property type="evidence" value="ECO:0007669"/>
    <property type="project" value="UniProtKB-UniRule"/>
</dbReference>
<dbReference type="PIRSF" id="PIRSF028840">
    <property type="entry name" value="Mmp37"/>
    <property type="match status" value="1"/>
</dbReference>
<keyword evidence="17 20" id="KW-1208">Phospholipid metabolism</keyword>
<evidence type="ECO:0000256" key="9">
    <source>
        <dbReference type="ARBA" id="ARBA00022679"/>
    </source>
</evidence>
<keyword evidence="12 20" id="KW-0460">Magnesium</keyword>